<feature type="transmembrane region" description="Helical" evidence="7">
    <location>
        <begin position="179"/>
        <end position="201"/>
    </location>
</feature>
<evidence type="ECO:0000313" key="8">
    <source>
        <dbReference type="EMBL" id="CDR17897.1"/>
    </source>
</evidence>
<dbReference type="PANTHER" id="PTHR32196:SF72">
    <property type="entry name" value="RIBOSE IMPORT PERMEASE PROTEIN RBSC"/>
    <property type="match status" value="1"/>
</dbReference>
<feature type="transmembrane region" description="Helical" evidence="7">
    <location>
        <begin position="65"/>
        <end position="83"/>
    </location>
</feature>
<name>A0A061ADC6_9ACTN</name>
<dbReference type="PANTHER" id="PTHR32196">
    <property type="entry name" value="ABC TRANSPORTER PERMEASE PROTEIN YPHD-RELATED-RELATED"/>
    <property type="match status" value="1"/>
</dbReference>
<feature type="transmembrane region" description="Helical" evidence="7">
    <location>
        <begin position="266"/>
        <end position="282"/>
    </location>
</feature>
<protein>
    <submittedName>
        <fullName evidence="8">ABC-type transporter, integral membrane subunit</fullName>
    </submittedName>
</protein>
<comment type="subcellular location">
    <subcellularLocation>
        <location evidence="1">Cell membrane</location>
        <topology evidence="1">Multi-pass membrane protein</topology>
    </subcellularLocation>
</comment>
<feature type="transmembrane region" description="Helical" evidence="7">
    <location>
        <begin position="90"/>
        <end position="107"/>
    </location>
</feature>
<keyword evidence="3 7" id="KW-0812">Transmembrane</keyword>
<dbReference type="AlphaFoldDB" id="A0A061ADC6"/>
<dbReference type="InterPro" id="IPR001851">
    <property type="entry name" value="ABC_transp_permease"/>
</dbReference>
<feature type="transmembrane region" description="Helical" evidence="7">
    <location>
        <begin position="315"/>
        <end position="333"/>
    </location>
</feature>
<evidence type="ECO:0000256" key="6">
    <source>
        <dbReference type="SAM" id="MobiDB-lite"/>
    </source>
</evidence>
<dbReference type="EMBL" id="LK022848">
    <property type="protein sequence ID" value="CDR17897.1"/>
    <property type="molecule type" value="Genomic_DNA"/>
</dbReference>
<sequence length="349" mass="35978">MTQDTAARTADAPPKAPGETTGGLALRRFGQWSKEQYPLYILIALLIFAGLTSDAFFSSYNLSNLLLQVSVIGIVTLAQFLIVLTGGIDISVGAVAGLAGVLSAGLFGGGNTLLAVAVAIALGAAIGAFNGYLIAYRGLEAFIVTLGMLALGRGLVYAYTEGQPVSPHAADFRTIATTAIAGVPVLGVIWIALAVAVAFLVRRTVFGRRVYALGSSKEAAYASGVPVKGTMITVYVIAGVLVGFAGFLLAARIGAATPTGGDNYEIDSIAAVVIGGASLVGGRGRVLGAFLGTLIFGVISNLLVLLNVSTFLQDAFRGALIIFAMVLTTVQFTRRRRHRTAPTAQIAHS</sequence>
<dbReference type="GO" id="GO:0005886">
    <property type="term" value="C:plasma membrane"/>
    <property type="evidence" value="ECO:0007669"/>
    <property type="project" value="UniProtKB-SubCell"/>
</dbReference>
<evidence type="ECO:0000256" key="3">
    <source>
        <dbReference type="ARBA" id="ARBA00022692"/>
    </source>
</evidence>
<dbReference type="CDD" id="cd06579">
    <property type="entry name" value="TM_PBP1_transp_AraH_like"/>
    <property type="match status" value="1"/>
</dbReference>
<feature type="region of interest" description="Disordered" evidence="6">
    <location>
        <begin position="1"/>
        <end position="22"/>
    </location>
</feature>
<feature type="transmembrane region" description="Helical" evidence="7">
    <location>
        <begin position="141"/>
        <end position="159"/>
    </location>
</feature>
<gene>
    <name evidence="8" type="ORF">SIRAN9865</name>
</gene>
<feature type="transmembrane region" description="Helical" evidence="7">
    <location>
        <begin position="289"/>
        <end position="309"/>
    </location>
</feature>
<proteinExistence type="predicted"/>
<keyword evidence="4 7" id="KW-1133">Transmembrane helix</keyword>
<evidence type="ECO:0000256" key="4">
    <source>
        <dbReference type="ARBA" id="ARBA00022989"/>
    </source>
</evidence>
<feature type="transmembrane region" description="Helical" evidence="7">
    <location>
        <begin position="37"/>
        <end position="59"/>
    </location>
</feature>
<dbReference type="Pfam" id="PF02653">
    <property type="entry name" value="BPD_transp_2"/>
    <property type="match status" value="1"/>
</dbReference>
<dbReference type="HOGENOM" id="CLU_028880_2_2_11"/>
<accession>A0A061ADC6</accession>
<evidence type="ECO:0000256" key="7">
    <source>
        <dbReference type="SAM" id="Phobius"/>
    </source>
</evidence>
<reference evidence="8" key="1">
    <citation type="submission" date="2014-05" db="EMBL/GenBank/DDBJ databases">
        <authorList>
            <person name="Horn Fabian"/>
        </authorList>
    </citation>
    <scope>NUCLEOTIDE SEQUENCE</scope>
</reference>
<dbReference type="GO" id="GO:0022857">
    <property type="term" value="F:transmembrane transporter activity"/>
    <property type="evidence" value="ECO:0007669"/>
    <property type="project" value="InterPro"/>
</dbReference>
<evidence type="ECO:0000256" key="5">
    <source>
        <dbReference type="ARBA" id="ARBA00023136"/>
    </source>
</evidence>
<keyword evidence="5 7" id="KW-0472">Membrane</keyword>
<evidence type="ECO:0000256" key="2">
    <source>
        <dbReference type="ARBA" id="ARBA00022475"/>
    </source>
</evidence>
<feature type="transmembrane region" description="Helical" evidence="7">
    <location>
        <begin position="113"/>
        <end position="134"/>
    </location>
</feature>
<organism evidence="8">
    <name type="scientific">Streptomyces iranensis</name>
    <dbReference type="NCBI Taxonomy" id="576784"/>
    <lineage>
        <taxon>Bacteria</taxon>
        <taxon>Bacillati</taxon>
        <taxon>Actinomycetota</taxon>
        <taxon>Actinomycetes</taxon>
        <taxon>Kitasatosporales</taxon>
        <taxon>Streptomycetaceae</taxon>
        <taxon>Streptomyces</taxon>
        <taxon>Streptomyces violaceusniger group</taxon>
    </lineage>
</organism>
<keyword evidence="2" id="KW-1003">Cell membrane</keyword>
<evidence type="ECO:0000256" key="1">
    <source>
        <dbReference type="ARBA" id="ARBA00004651"/>
    </source>
</evidence>
<feature type="transmembrane region" description="Helical" evidence="7">
    <location>
        <begin position="232"/>
        <end position="254"/>
    </location>
</feature>